<evidence type="ECO:0000256" key="2">
    <source>
        <dbReference type="SAM" id="Phobius"/>
    </source>
</evidence>
<keyword evidence="2" id="KW-1133">Transmembrane helix</keyword>
<feature type="transmembrane region" description="Helical" evidence="2">
    <location>
        <begin position="499"/>
        <end position="522"/>
    </location>
</feature>
<evidence type="ECO:0000256" key="1">
    <source>
        <dbReference type="SAM" id="MobiDB-lite"/>
    </source>
</evidence>
<feature type="region of interest" description="Disordered" evidence="1">
    <location>
        <begin position="1"/>
        <end position="36"/>
    </location>
</feature>
<dbReference type="AlphaFoldDB" id="A0A0B1P214"/>
<keyword evidence="4" id="KW-1185">Reference proteome</keyword>
<keyword evidence="2" id="KW-0472">Membrane</keyword>
<protein>
    <submittedName>
        <fullName evidence="3">Putative transcription factor cys6</fullName>
    </submittedName>
</protein>
<dbReference type="EMBL" id="JNVN01001863">
    <property type="protein sequence ID" value="KHJ32712.1"/>
    <property type="molecule type" value="Genomic_DNA"/>
</dbReference>
<feature type="region of interest" description="Disordered" evidence="1">
    <location>
        <begin position="83"/>
        <end position="103"/>
    </location>
</feature>
<reference evidence="3 4" key="1">
    <citation type="journal article" date="2014" name="BMC Genomics">
        <title>Adaptive genomic structural variation in the grape powdery mildew pathogen, Erysiphe necator.</title>
        <authorList>
            <person name="Jones L."/>
            <person name="Riaz S."/>
            <person name="Morales-Cruz A."/>
            <person name="Amrine K.C."/>
            <person name="McGuire B."/>
            <person name="Gubler W.D."/>
            <person name="Walker M.A."/>
            <person name="Cantu D."/>
        </authorList>
    </citation>
    <scope>NUCLEOTIDE SEQUENCE [LARGE SCALE GENOMIC DNA]</scope>
    <source>
        <strain evidence="4">c</strain>
    </source>
</reference>
<evidence type="ECO:0000313" key="3">
    <source>
        <dbReference type="EMBL" id="KHJ32712.1"/>
    </source>
</evidence>
<comment type="caution">
    <text evidence="3">The sequence shown here is derived from an EMBL/GenBank/DDBJ whole genome shotgun (WGS) entry which is preliminary data.</text>
</comment>
<accession>A0A0B1P214</accession>
<evidence type="ECO:0000313" key="4">
    <source>
        <dbReference type="Proteomes" id="UP000030854"/>
    </source>
</evidence>
<proteinExistence type="predicted"/>
<dbReference type="Proteomes" id="UP000030854">
    <property type="component" value="Unassembled WGS sequence"/>
</dbReference>
<keyword evidence="2" id="KW-0812">Transmembrane</keyword>
<sequence length="697" mass="79944">MVLGNENSKKTRTGKPKSTSFEKTPRKKLPSLLIPKFRRSQIKSAEPFGHSSISDRTVITFTPNSAYDSFELSQKDLYLGLTPSSSSSLSPGESRQTLEPLSGNSFTSPFSPYSNDYGCVAPHRVTTLPRSNNETPYTPQANNFLFCIPSQCHETYSKNQKYSFKSPESKLSYQNSADNCLLYREVDGLKFEIHCTFFTCLLFQIFENSDLYRDEWETKKLSTSLIQVTAGLRQIRDWVAANSQAIKSIPESNNLSLCQNFRETNCWDESDRANIILKNLESHVAIIAELRAKENNVFFWRLSQEAAQRIPQIWSTLDEARKNLVEIVERNQRWLRTTMYLNFVEDRKQFSLPIRSFCSSLVPRLVHPDIYLSLSSKAKERAQILDELSRWNYAFQPLLNASHLTCASQSNFIMASILRMQWLANWIICADENIGADSININKEKLNEFGELFDIADILLKEWLSHQHHKTKVEGMQKCCDTSHQEEYSQFYFGDENNYWFMQYWLFNLPFLSPLITIAWLYRHRPLRTLTSKLLNCCPDQDTNVKEGKNKQNLIIFRKNGLNRQIMAKVLAWLFLIEEESWRLGSTITTTDTNITGTSTKIPIFSSNNYTDCKILEDGSVEHCICSNISSTKLDNGGSDDASTEIKSDYIPDWARARQVSMSYDDGDGKGVKVGCLQAVGYLGSAMGQWRDILIPW</sequence>
<name>A0A0B1P214_UNCNE</name>
<feature type="compositionally biased region" description="Low complexity" evidence="1">
    <location>
        <begin position="83"/>
        <end position="94"/>
    </location>
</feature>
<gene>
    <name evidence="3" type="ORF">EV44_g5911</name>
</gene>
<organism evidence="3 4">
    <name type="scientific">Uncinula necator</name>
    <name type="common">Grape powdery mildew</name>
    <dbReference type="NCBI Taxonomy" id="52586"/>
    <lineage>
        <taxon>Eukaryota</taxon>
        <taxon>Fungi</taxon>
        <taxon>Dikarya</taxon>
        <taxon>Ascomycota</taxon>
        <taxon>Pezizomycotina</taxon>
        <taxon>Leotiomycetes</taxon>
        <taxon>Erysiphales</taxon>
        <taxon>Erysiphaceae</taxon>
        <taxon>Erysiphe</taxon>
    </lineage>
</organism>
<dbReference type="HOGENOM" id="CLU_395469_0_0_1"/>